<dbReference type="Proteomes" id="UP000223968">
    <property type="component" value="Unassembled WGS sequence"/>
</dbReference>
<dbReference type="EMBL" id="PDNB01000250">
    <property type="protein sequence ID" value="PGG97366.1"/>
    <property type="molecule type" value="Genomic_DNA"/>
</dbReference>
<gene>
    <name evidence="1" type="ORF">AJ79_09239</name>
</gene>
<evidence type="ECO:0008006" key="3">
    <source>
        <dbReference type="Google" id="ProtNLM"/>
    </source>
</evidence>
<accession>A0A2B7WL98</accession>
<name>A0A2B7WL98_9EURO</name>
<reference evidence="1 2" key="1">
    <citation type="submission" date="2017-10" db="EMBL/GenBank/DDBJ databases">
        <title>Comparative genomics in systemic dimorphic fungi from Ajellomycetaceae.</title>
        <authorList>
            <person name="Munoz J.F."/>
            <person name="Mcewen J.G."/>
            <person name="Clay O.K."/>
            <person name="Cuomo C.A."/>
        </authorList>
    </citation>
    <scope>NUCLEOTIDE SEQUENCE [LARGE SCALE GENOMIC DNA]</scope>
    <source>
        <strain evidence="1 2">UAMH5409</strain>
    </source>
</reference>
<dbReference type="STRING" id="1447875.A0A2B7WL98"/>
<evidence type="ECO:0000313" key="2">
    <source>
        <dbReference type="Proteomes" id="UP000223968"/>
    </source>
</evidence>
<sequence length="193" mass="22218">MSNPFDTPLEPANTVYRDETGFDENYKIDIDFVEMKLIAVLKESEPSSIFHVSYFDKPRVLKVFHNGKDPGYAQDGVRDLNRTRCEIRAYCRLKRFKICDNGFAPKFYGYMLAINPTSWEPHLDAFQCDIGLPSAILIEYVPNPVPINCANYTQKRFEKVNMGIQQTHSALIEHNDPYPKNKLIVPGDPERVI</sequence>
<evidence type="ECO:0000313" key="1">
    <source>
        <dbReference type="EMBL" id="PGG97366.1"/>
    </source>
</evidence>
<comment type="caution">
    <text evidence="1">The sequence shown here is derived from an EMBL/GenBank/DDBJ whole genome shotgun (WGS) entry which is preliminary data.</text>
</comment>
<keyword evidence="2" id="KW-1185">Reference proteome</keyword>
<proteinExistence type="predicted"/>
<dbReference type="OrthoDB" id="4185642at2759"/>
<protein>
    <recommendedName>
        <fullName evidence="3">Protein kinase domain-containing protein</fullName>
    </recommendedName>
</protein>
<organism evidence="1 2">
    <name type="scientific">Helicocarpus griseus UAMH5409</name>
    <dbReference type="NCBI Taxonomy" id="1447875"/>
    <lineage>
        <taxon>Eukaryota</taxon>
        <taxon>Fungi</taxon>
        <taxon>Dikarya</taxon>
        <taxon>Ascomycota</taxon>
        <taxon>Pezizomycotina</taxon>
        <taxon>Eurotiomycetes</taxon>
        <taxon>Eurotiomycetidae</taxon>
        <taxon>Onygenales</taxon>
        <taxon>Ajellomycetaceae</taxon>
        <taxon>Helicocarpus</taxon>
    </lineage>
</organism>
<dbReference type="AlphaFoldDB" id="A0A2B7WL98"/>